<evidence type="ECO:0000256" key="6">
    <source>
        <dbReference type="ARBA" id="ARBA00023136"/>
    </source>
</evidence>
<evidence type="ECO:0000256" key="5">
    <source>
        <dbReference type="ARBA" id="ARBA00022729"/>
    </source>
</evidence>
<name>A0A3S0IPC4_9GAMM</name>
<dbReference type="AlphaFoldDB" id="A0A3S0IPC4"/>
<evidence type="ECO:0000256" key="1">
    <source>
        <dbReference type="ARBA" id="ARBA00004571"/>
    </source>
</evidence>
<protein>
    <recommendedName>
        <fullName evidence="11">Aromatic hydrocarbon degradation protein</fullName>
    </recommendedName>
</protein>
<keyword evidence="3" id="KW-1134">Transmembrane beta strand</keyword>
<sequence>MIDRYNYLSLLALAAAGITTTASASGILREQTTTAYLATAGAGQTADIGASAAFNNPAGLAYLSHPEIQGNLLLIEDSFHFYDQGSSGSNDDFDNRRKNTDYGVGLTGGGSFFYGQPLAEDWGIGFALTSPAGGATDAGENWVGSNFIESIEVLIAVAQIAVGYQISPQWSVGASAGVSYMSWELDLAPFPQASENLDLDDTKLAWTLGAMYRPGADTRIGLRYVAGVDHEVTGPAVIETKMGSTEYQASQEFNLADLVTLSLDQQLTPNLTLLADIEWANWSEMKESRIVHRDGPTVIVPRDWKDAWGGAVGLAYKVSPTLVLKMGVNYDESAVSKSNHKIDPPLDRTIAYSAGVDWALNDSTEFNIGYQYLDFGDIEVNQAIDGFDPVASMPFSQQVIGESEAHVHIVSLGINKKF</sequence>
<evidence type="ECO:0000256" key="4">
    <source>
        <dbReference type="ARBA" id="ARBA00022692"/>
    </source>
</evidence>
<evidence type="ECO:0000256" key="8">
    <source>
        <dbReference type="SAM" id="SignalP"/>
    </source>
</evidence>
<keyword evidence="4" id="KW-0812">Transmembrane</keyword>
<feature type="chain" id="PRO_5018715195" description="Aromatic hydrocarbon degradation protein" evidence="8">
    <location>
        <begin position="25"/>
        <end position="418"/>
    </location>
</feature>
<gene>
    <name evidence="9" type="ORF">EKG38_08330</name>
</gene>
<dbReference type="Proteomes" id="UP000267448">
    <property type="component" value="Unassembled WGS sequence"/>
</dbReference>
<dbReference type="OrthoDB" id="19849at2"/>
<evidence type="ECO:0000313" key="9">
    <source>
        <dbReference type="EMBL" id="RTR39788.1"/>
    </source>
</evidence>
<organism evidence="9 10">
    <name type="scientific">Shewanella canadensis</name>
    <dbReference type="NCBI Taxonomy" id="271096"/>
    <lineage>
        <taxon>Bacteria</taxon>
        <taxon>Pseudomonadati</taxon>
        <taxon>Pseudomonadota</taxon>
        <taxon>Gammaproteobacteria</taxon>
        <taxon>Alteromonadales</taxon>
        <taxon>Shewanellaceae</taxon>
        <taxon>Shewanella</taxon>
    </lineage>
</organism>
<dbReference type="GO" id="GO:0009279">
    <property type="term" value="C:cell outer membrane"/>
    <property type="evidence" value="ECO:0007669"/>
    <property type="project" value="UniProtKB-SubCell"/>
</dbReference>
<feature type="signal peptide" evidence="8">
    <location>
        <begin position="1"/>
        <end position="24"/>
    </location>
</feature>
<comment type="subcellular location">
    <subcellularLocation>
        <location evidence="1">Cell outer membrane</location>
        <topology evidence="1">Multi-pass membrane protein</topology>
    </subcellularLocation>
</comment>
<dbReference type="GO" id="GO:0015483">
    <property type="term" value="F:long-chain fatty acid transporting porin activity"/>
    <property type="evidence" value="ECO:0007669"/>
    <property type="project" value="TreeGrafter"/>
</dbReference>
<comment type="similarity">
    <text evidence="2">Belongs to the OmpP1/FadL family.</text>
</comment>
<dbReference type="Gene3D" id="2.40.160.60">
    <property type="entry name" value="Outer membrane protein transport protein (OMPP1/FadL/TodX)"/>
    <property type="match status" value="1"/>
</dbReference>
<dbReference type="InterPro" id="IPR005017">
    <property type="entry name" value="OMPP1/FadL/TodX"/>
</dbReference>
<dbReference type="PANTHER" id="PTHR35093">
    <property type="entry name" value="OUTER MEMBRANE PROTEIN NMB0088-RELATED"/>
    <property type="match status" value="1"/>
</dbReference>
<keyword evidence="10" id="KW-1185">Reference proteome</keyword>
<dbReference type="RefSeq" id="WP_126519796.1">
    <property type="nucleotide sequence ID" value="NZ_RXNU01000003.1"/>
</dbReference>
<dbReference type="SUPFAM" id="SSF56935">
    <property type="entry name" value="Porins"/>
    <property type="match status" value="1"/>
</dbReference>
<evidence type="ECO:0000256" key="2">
    <source>
        <dbReference type="ARBA" id="ARBA00008163"/>
    </source>
</evidence>
<evidence type="ECO:0008006" key="11">
    <source>
        <dbReference type="Google" id="ProtNLM"/>
    </source>
</evidence>
<dbReference type="EMBL" id="RXNU01000003">
    <property type="protein sequence ID" value="RTR39788.1"/>
    <property type="molecule type" value="Genomic_DNA"/>
</dbReference>
<keyword evidence="7" id="KW-0998">Cell outer membrane</keyword>
<dbReference type="PANTHER" id="PTHR35093:SF8">
    <property type="entry name" value="OUTER MEMBRANE PROTEIN NMB0088-RELATED"/>
    <property type="match status" value="1"/>
</dbReference>
<evidence type="ECO:0000256" key="7">
    <source>
        <dbReference type="ARBA" id="ARBA00023237"/>
    </source>
</evidence>
<proteinExistence type="inferred from homology"/>
<dbReference type="Pfam" id="PF03349">
    <property type="entry name" value="Toluene_X"/>
    <property type="match status" value="1"/>
</dbReference>
<evidence type="ECO:0000256" key="3">
    <source>
        <dbReference type="ARBA" id="ARBA00022452"/>
    </source>
</evidence>
<accession>A0A3S0IPC4</accession>
<evidence type="ECO:0000313" key="10">
    <source>
        <dbReference type="Proteomes" id="UP000267448"/>
    </source>
</evidence>
<keyword evidence="6" id="KW-0472">Membrane</keyword>
<reference evidence="9 10" key="1">
    <citation type="submission" date="2018-12" db="EMBL/GenBank/DDBJ databases">
        <authorList>
            <person name="Yu L."/>
        </authorList>
    </citation>
    <scope>NUCLEOTIDE SEQUENCE [LARGE SCALE GENOMIC DNA]</scope>
    <source>
        <strain evidence="9 10">HAW-EB2</strain>
    </source>
</reference>
<keyword evidence="5 8" id="KW-0732">Signal</keyword>
<comment type="caution">
    <text evidence="9">The sequence shown here is derived from an EMBL/GenBank/DDBJ whole genome shotgun (WGS) entry which is preliminary data.</text>
</comment>